<accession>A0A8K0EI77</accession>
<evidence type="ECO:0000256" key="1">
    <source>
        <dbReference type="SAM" id="MobiDB-lite"/>
    </source>
</evidence>
<sequence>MARPEASWECLPGNKGVLPRPGPPSTSQPMRPPGGPPNMPGLPPGAPPGVPQGRPPSLPPGAPPPSCRATSYGPAPIWTPSRSPTTGGTLPPSGTPNPAPPPSAQKIRLSHPVLSNLVPPPPTR</sequence>
<dbReference type="Proteomes" id="UP000838412">
    <property type="component" value="Chromosome 19"/>
</dbReference>
<keyword evidence="3" id="KW-1185">Reference proteome</keyword>
<proteinExistence type="predicted"/>
<gene>
    <name evidence="2" type="primary">Hypp9265</name>
    <name evidence="2" type="ORF">BLAG_LOCUS12463</name>
</gene>
<dbReference type="EMBL" id="OV696704">
    <property type="protein sequence ID" value="CAH1252377.1"/>
    <property type="molecule type" value="Genomic_DNA"/>
</dbReference>
<feature type="compositionally biased region" description="Pro residues" evidence="1">
    <location>
        <begin position="93"/>
        <end position="103"/>
    </location>
</feature>
<dbReference type="AlphaFoldDB" id="A0A8K0EI77"/>
<dbReference type="PRINTS" id="PR01217">
    <property type="entry name" value="PRICHEXTENSN"/>
</dbReference>
<reference evidence="2" key="1">
    <citation type="submission" date="2022-01" db="EMBL/GenBank/DDBJ databases">
        <authorList>
            <person name="Braso-Vives M."/>
        </authorList>
    </citation>
    <scope>NUCLEOTIDE SEQUENCE</scope>
</reference>
<feature type="region of interest" description="Disordered" evidence="1">
    <location>
        <begin position="1"/>
        <end position="124"/>
    </location>
</feature>
<evidence type="ECO:0000313" key="3">
    <source>
        <dbReference type="Proteomes" id="UP000838412"/>
    </source>
</evidence>
<feature type="compositionally biased region" description="Pro residues" evidence="1">
    <location>
        <begin position="20"/>
        <end position="66"/>
    </location>
</feature>
<feature type="compositionally biased region" description="Low complexity" evidence="1">
    <location>
        <begin position="79"/>
        <end position="92"/>
    </location>
</feature>
<name>A0A8K0EI77_BRALA</name>
<protein>
    <submittedName>
        <fullName evidence="2">Hypp9265 protein</fullName>
    </submittedName>
</protein>
<organism evidence="2 3">
    <name type="scientific">Branchiostoma lanceolatum</name>
    <name type="common">Common lancelet</name>
    <name type="synonym">Amphioxus lanceolatum</name>
    <dbReference type="NCBI Taxonomy" id="7740"/>
    <lineage>
        <taxon>Eukaryota</taxon>
        <taxon>Metazoa</taxon>
        <taxon>Chordata</taxon>
        <taxon>Cephalochordata</taxon>
        <taxon>Leptocardii</taxon>
        <taxon>Amphioxiformes</taxon>
        <taxon>Branchiostomatidae</taxon>
        <taxon>Branchiostoma</taxon>
    </lineage>
</organism>
<evidence type="ECO:0000313" key="2">
    <source>
        <dbReference type="EMBL" id="CAH1252377.1"/>
    </source>
</evidence>